<keyword evidence="1" id="KW-0732">Signal</keyword>
<organism evidence="2 3">
    <name type="scientific">Rhizophagus irregularis</name>
    <dbReference type="NCBI Taxonomy" id="588596"/>
    <lineage>
        <taxon>Eukaryota</taxon>
        <taxon>Fungi</taxon>
        <taxon>Fungi incertae sedis</taxon>
        <taxon>Mucoromycota</taxon>
        <taxon>Glomeromycotina</taxon>
        <taxon>Glomeromycetes</taxon>
        <taxon>Glomerales</taxon>
        <taxon>Glomeraceae</taxon>
        <taxon>Rhizophagus</taxon>
    </lineage>
</organism>
<dbReference type="AlphaFoldDB" id="A0A2N0SCN8"/>
<dbReference type="Proteomes" id="UP000232688">
    <property type="component" value="Unassembled WGS sequence"/>
</dbReference>
<comment type="caution">
    <text evidence="2">The sequence shown here is derived from an EMBL/GenBank/DDBJ whole genome shotgun (WGS) entry which is preliminary data.</text>
</comment>
<accession>A0A2N0SCN8</accession>
<evidence type="ECO:0000256" key="1">
    <source>
        <dbReference type="SAM" id="SignalP"/>
    </source>
</evidence>
<reference evidence="2 3" key="2">
    <citation type="submission" date="2017-10" db="EMBL/GenBank/DDBJ databases">
        <title>Genome analyses suggest a sexual origin of heterokaryosis in a supposedly ancient asexual fungus.</title>
        <authorList>
            <person name="Corradi N."/>
            <person name="Sedzielewska K."/>
            <person name="Noel J."/>
            <person name="Charron P."/>
            <person name="Farinelli L."/>
            <person name="Marton T."/>
            <person name="Kruger M."/>
            <person name="Pelin A."/>
            <person name="Brachmann A."/>
            <person name="Corradi N."/>
        </authorList>
    </citation>
    <scope>NUCLEOTIDE SEQUENCE [LARGE SCALE GENOMIC DNA]</scope>
    <source>
        <strain evidence="2 3">A1</strain>
    </source>
</reference>
<protein>
    <submittedName>
        <fullName evidence="2">Uncharacterized protein</fullName>
    </submittedName>
</protein>
<name>A0A2N0SCN8_9GLOM</name>
<dbReference type="VEuPathDB" id="FungiDB:RhiirA1_451358"/>
<evidence type="ECO:0000313" key="2">
    <source>
        <dbReference type="EMBL" id="PKC73312.1"/>
    </source>
</evidence>
<feature type="signal peptide" evidence="1">
    <location>
        <begin position="1"/>
        <end position="25"/>
    </location>
</feature>
<dbReference type="EMBL" id="LLXH01000091">
    <property type="protein sequence ID" value="PKC73312.1"/>
    <property type="molecule type" value="Genomic_DNA"/>
</dbReference>
<gene>
    <name evidence="2" type="ORF">RhiirA1_451358</name>
</gene>
<feature type="chain" id="PRO_5015007008" evidence="1">
    <location>
        <begin position="26"/>
        <end position="86"/>
    </location>
</feature>
<proteinExistence type="predicted"/>
<evidence type="ECO:0000313" key="3">
    <source>
        <dbReference type="Proteomes" id="UP000232688"/>
    </source>
</evidence>
<sequence>MDIFSKRLIFSIIASIWAFASPIFGFETDDYGYTVDITVTRNIFCHKTLKQGPGTCMETVLMIANKDLTIINEIMNKYNVENPKKY</sequence>
<reference evidence="2 3" key="1">
    <citation type="submission" date="2017-10" db="EMBL/GenBank/DDBJ databases">
        <title>Extensive intraspecific genome diversity in a model arbuscular mycorrhizal fungus.</title>
        <authorList>
            <person name="Chen E.C.H."/>
            <person name="Morin E."/>
            <person name="Baudet D."/>
            <person name="Noel J."/>
            <person name="Ndikumana S."/>
            <person name="Charron P."/>
            <person name="St-Onge C."/>
            <person name="Giorgi J."/>
            <person name="Grigoriev I.V."/>
            <person name="Roux C."/>
            <person name="Martin F.M."/>
            <person name="Corradi N."/>
        </authorList>
    </citation>
    <scope>NUCLEOTIDE SEQUENCE [LARGE SCALE GENOMIC DNA]</scope>
    <source>
        <strain evidence="2 3">A1</strain>
    </source>
</reference>